<gene>
    <name evidence="1" type="ORF">NCTC8258_00207</name>
</gene>
<dbReference type="EMBL" id="UGXS01000004">
    <property type="protein sequence ID" value="SUH12600.1"/>
    <property type="molecule type" value="Genomic_DNA"/>
</dbReference>
<reference evidence="1 2" key="1">
    <citation type="submission" date="2018-06" db="EMBL/GenBank/DDBJ databases">
        <authorList>
            <consortium name="Pathogen Informatics"/>
            <person name="Doyle S."/>
        </authorList>
    </citation>
    <scope>NUCLEOTIDE SEQUENCE [LARGE SCALE GENOMIC DNA]</scope>
    <source>
        <strain evidence="1 2">NCTC8258</strain>
    </source>
</reference>
<accession>A0A379W097</accession>
<name>A0A379W097_SALET</name>
<proteinExistence type="predicted"/>
<organism evidence="1 2">
    <name type="scientific">Salmonella enterica I</name>
    <dbReference type="NCBI Taxonomy" id="59201"/>
    <lineage>
        <taxon>Bacteria</taxon>
        <taxon>Pseudomonadati</taxon>
        <taxon>Pseudomonadota</taxon>
        <taxon>Gammaproteobacteria</taxon>
        <taxon>Enterobacterales</taxon>
        <taxon>Enterobacteriaceae</taxon>
        <taxon>Salmonella</taxon>
    </lineage>
</organism>
<evidence type="ECO:0000313" key="2">
    <source>
        <dbReference type="Proteomes" id="UP000255509"/>
    </source>
</evidence>
<evidence type="ECO:0000313" key="1">
    <source>
        <dbReference type="EMBL" id="SUH12600.1"/>
    </source>
</evidence>
<dbReference type="AlphaFoldDB" id="A0A379W097"/>
<dbReference type="Proteomes" id="UP000255509">
    <property type="component" value="Unassembled WGS sequence"/>
</dbReference>
<sequence length="34" mass="3901">MSGKCYPEAFKIKAVEQIIECSHSVSYVCIKNFF</sequence>
<protein>
    <submittedName>
        <fullName evidence="1">Transposase</fullName>
    </submittedName>
</protein>